<comment type="caution">
    <text evidence="2">The sequence shown here is derived from an EMBL/GenBank/DDBJ whole genome shotgun (WGS) entry which is preliminary data.</text>
</comment>
<dbReference type="EMBL" id="BPLR01004569">
    <property type="protein sequence ID" value="GIX95880.1"/>
    <property type="molecule type" value="Genomic_DNA"/>
</dbReference>
<keyword evidence="3" id="KW-1185">Reference proteome</keyword>
<name>A0AAV4PHA7_CAEEX</name>
<protein>
    <submittedName>
        <fullName evidence="2">Uncharacterized protein</fullName>
    </submittedName>
</protein>
<sequence length="122" mass="13111">MNHTKYCCSDSATRLSSTSADQPFLCTDLTGAFLTLLTGLLLSLLIGLIQLIYAGGLVRRPVVTNIPELLILMGVVKRSCLANILPATPCQAATELMLLPVKIYVGFSLRAVNFLSDAMPIL</sequence>
<evidence type="ECO:0000313" key="3">
    <source>
        <dbReference type="Proteomes" id="UP001054945"/>
    </source>
</evidence>
<dbReference type="Proteomes" id="UP001054945">
    <property type="component" value="Unassembled WGS sequence"/>
</dbReference>
<gene>
    <name evidence="2" type="ORF">CEXT_400031</name>
</gene>
<evidence type="ECO:0000256" key="1">
    <source>
        <dbReference type="SAM" id="Phobius"/>
    </source>
</evidence>
<feature type="transmembrane region" description="Helical" evidence="1">
    <location>
        <begin position="32"/>
        <end position="53"/>
    </location>
</feature>
<keyword evidence="1" id="KW-0812">Transmembrane</keyword>
<keyword evidence="1" id="KW-1133">Transmembrane helix</keyword>
<proteinExistence type="predicted"/>
<evidence type="ECO:0000313" key="2">
    <source>
        <dbReference type="EMBL" id="GIX95880.1"/>
    </source>
</evidence>
<keyword evidence="1" id="KW-0472">Membrane</keyword>
<dbReference type="AlphaFoldDB" id="A0AAV4PHA7"/>
<organism evidence="2 3">
    <name type="scientific">Caerostris extrusa</name>
    <name type="common">Bark spider</name>
    <name type="synonym">Caerostris bankana</name>
    <dbReference type="NCBI Taxonomy" id="172846"/>
    <lineage>
        <taxon>Eukaryota</taxon>
        <taxon>Metazoa</taxon>
        <taxon>Ecdysozoa</taxon>
        <taxon>Arthropoda</taxon>
        <taxon>Chelicerata</taxon>
        <taxon>Arachnida</taxon>
        <taxon>Araneae</taxon>
        <taxon>Araneomorphae</taxon>
        <taxon>Entelegynae</taxon>
        <taxon>Araneoidea</taxon>
        <taxon>Araneidae</taxon>
        <taxon>Caerostris</taxon>
    </lineage>
</organism>
<accession>A0AAV4PHA7</accession>
<reference evidence="2 3" key="1">
    <citation type="submission" date="2021-06" db="EMBL/GenBank/DDBJ databases">
        <title>Caerostris extrusa draft genome.</title>
        <authorList>
            <person name="Kono N."/>
            <person name="Arakawa K."/>
        </authorList>
    </citation>
    <scope>NUCLEOTIDE SEQUENCE [LARGE SCALE GENOMIC DNA]</scope>
</reference>